<protein>
    <submittedName>
        <fullName evidence="3">DUF1446 domain-containing protein</fullName>
    </submittedName>
</protein>
<accession>A0A972VXN2</accession>
<evidence type="ECO:0000259" key="2">
    <source>
        <dbReference type="Pfam" id="PF23544"/>
    </source>
</evidence>
<evidence type="ECO:0000313" key="3">
    <source>
        <dbReference type="EMBL" id="NQV64492.1"/>
    </source>
</evidence>
<feature type="domain" description="AtuA-like ferredoxin-fold" evidence="2">
    <location>
        <begin position="488"/>
        <end position="576"/>
    </location>
</feature>
<evidence type="ECO:0000313" key="4">
    <source>
        <dbReference type="Proteomes" id="UP000754644"/>
    </source>
</evidence>
<evidence type="ECO:0000259" key="1">
    <source>
        <dbReference type="Pfam" id="PF07287"/>
    </source>
</evidence>
<comment type="caution">
    <text evidence="3">The sequence shown here is derived from an EMBL/GenBank/DDBJ whole genome shotgun (WGS) entry which is preliminary data.</text>
</comment>
<dbReference type="PANTHER" id="PTHR47585:SF1">
    <property type="entry name" value="DUF1446 DOMAIN-CONTAINING PROTEIN"/>
    <property type="match status" value="1"/>
</dbReference>
<dbReference type="Pfam" id="PF07287">
    <property type="entry name" value="AtuA"/>
    <property type="match status" value="1"/>
</dbReference>
<dbReference type="InterPro" id="IPR056362">
    <property type="entry name" value="AtuA-like_ferredoxin_dom"/>
</dbReference>
<reference evidence="3" key="1">
    <citation type="submission" date="2020-05" db="EMBL/GenBank/DDBJ databases">
        <title>Sulfur intermediates as new biogeochemical hubs in an aquatic model microbial ecosystem.</title>
        <authorList>
            <person name="Vigneron A."/>
        </authorList>
    </citation>
    <scope>NUCLEOTIDE SEQUENCE</scope>
    <source>
        <strain evidence="3">Bin.250</strain>
    </source>
</reference>
<sequence length="595" mass="63825">MTMTEVIRIANCSGFYGDKLSAAREMVEGGPIDVLTGDYLAELTMTILYNQRQKNPDGGYVGTFLKQVREVLTLCMQKNIKIVSNAGGLNPAGMAKAVSLIATELGLDVKVAYIEGDDLMPRLVDLQASGETLTNMDTGVTLADGGKPAVTANAYLGAWGIKAALDLGADVVICPRVTDAAVVIGPAAWKFNWQRQDYDALAGALAAGHIIECGAQATGGNYAFFQEVPSFHNMGYPIAEIEANGNFIITKHPGTGGLVSVGTVKAQLLYEIGAPAYLNPDVVAHFDTLTIAQQGADRVYVSGCRGSSPPPTHKACINTAGGFRNGMEILLTGLDIEEKADLFTDTLFTSVGGIDQFDEVTVQLIRSDQEDPQSNEQAYARLRINVKSKNEALVGRIFSAKIIELALANFPGFSSSSAGGGGAFISYWPALVDSRHIVETVHMGDQTLEVLPTSQLGLDAMYYQQVPVKIPDYPHGDLVRIPFGRLFGTRSGDKGGNANIGVWAKTPEAYGFLYDFLTVENFKILLADTADFDIDRYELPNLHALNFYIHGILGEGVSSSVRIDSQAKTMGEYLRAKIIEVPAALVAQLNSQSTD</sequence>
<feature type="domain" description="Acyclic terpene utilisation N-terminal" evidence="1">
    <location>
        <begin position="7"/>
        <end position="443"/>
    </location>
</feature>
<organism evidence="3 4">
    <name type="scientific">SAR86 cluster bacterium</name>
    <dbReference type="NCBI Taxonomy" id="2030880"/>
    <lineage>
        <taxon>Bacteria</taxon>
        <taxon>Pseudomonadati</taxon>
        <taxon>Pseudomonadota</taxon>
        <taxon>Gammaproteobacteria</taxon>
        <taxon>SAR86 cluster</taxon>
    </lineage>
</organism>
<proteinExistence type="predicted"/>
<dbReference type="EMBL" id="JABMOJ010000139">
    <property type="protein sequence ID" value="NQV64492.1"/>
    <property type="molecule type" value="Genomic_DNA"/>
</dbReference>
<dbReference type="AlphaFoldDB" id="A0A972VXN2"/>
<dbReference type="Proteomes" id="UP000754644">
    <property type="component" value="Unassembled WGS sequence"/>
</dbReference>
<dbReference type="InterPro" id="IPR010839">
    <property type="entry name" value="AtuA_N"/>
</dbReference>
<name>A0A972VXN2_9GAMM</name>
<dbReference type="Pfam" id="PF23544">
    <property type="entry name" value="AtuA_ferredoxin"/>
    <property type="match status" value="1"/>
</dbReference>
<gene>
    <name evidence="3" type="ORF">HQ497_03915</name>
</gene>
<dbReference type="PANTHER" id="PTHR47585">
    <property type="match status" value="1"/>
</dbReference>